<evidence type="ECO:0000259" key="3">
    <source>
        <dbReference type="Pfam" id="PF14706"/>
    </source>
</evidence>
<dbReference type="InterPro" id="IPR014735">
    <property type="entry name" value="Transposase_Tn5-like_N"/>
</dbReference>
<dbReference type="GO" id="GO:0003677">
    <property type="term" value="F:DNA binding"/>
    <property type="evidence" value="ECO:0007669"/>
    <property type="project" value="InterPro"/>
</dbReference>
<dbReference type="KEGG" id="afx:JZ786_23595"/>
<dbReference type="InterPro" id="IPR003201">
    <property type="entry name" value="Transposase_Tn5"/>
</dbReference>
<accession>A0A9X7Z5R5</accession>
<dbReference type="EMBL" id="CP071182">
    <property type="protein sequence ID" value="QSO45513.1"/>
    <property type="molecule type" value="Genomic_DNA"/>
</dbReference>
<dbReference type="InterPro" id="IPR038215">
    <property type="entry name" value="TN5-like_N_sf"/>
</dbReference>
<dbReference type="Proteomes" id="UP000663505">
    <property type="component" value="Chromosome"/>
</dbReference>
<evidence type="ECO:0000313" key="5">
    <source>
        <dbReference type="EMBL" id="QSO45541.1"/>
    </source>
</evidence>
<dbReference type="Pfam" id="PF14706">
    <property type="entry name" value="Tnp_DNA_bind"/>
    <property type="match status" value="1"/>
</dbReference>
<dbReference type="InterPro" id="IPR012337">
    <property type="entry name" value="RNaseH-like_sf"/>
</dbReference>
<protein>
    <submittedName>
        <fullName evidence="5">IS4 family transposase</fullName>
    </submittedName>
</protein>
<organism evidence="5 8">
    <name type="scientific">Alicyclobacillus mengziensis</name>
    <dbReference type="NCBI Taxonomy" id="2931921"/>
    <lineage>
        <taxon>Bacteria</taxon>
        <taxon>Bacillati</taxon>
        <taxon>Bacillota</taxon>
        <taxon>Bacilli</taxon>
        <taxon>Bacillales</taxon>
        <taxon>Alicyclobacillaceae</taxon>
        <taxon>Alicyclobacillus</taxon>
    </lineage>
</organism>
<dbReference type="PANTHER" id="PTHR37319">
    <property type="entry name" value="TRANSPOSASE"/>
    <property type="match status" value="1"/>
</dbReference>
<dbReference type="Gene3D" id="1.10.246.40">
    <property type="entry name" value="Tn5 transposase, domain 1"/>
    <property type="match status" value="1"/>
</dbReference>
<dbReference type="NCBIfam" id="NF033590">
    <property type="entry name" value="transpos_IS4_3"/>
    <property type="match status" value="1"/>
</dbReference>
<name>A0A9X7Z5R5_9BACL</name>
<dbReference type="EMBL" id="CP071182">
    <property type="protein sequence ID" value="QSO47334.1"/>
    <property type="molecule type" value="Genomic_DNA"/>
</dbReference>
<dbReference type="KEGG" id="afx:JZ786_13245"/>
<evidence type="ECO:0000313" key="7">
    <source>
        <dbReference type="EMBL" id="QSO47334.1"/>
    </source>
</evidence>
<dbReference type="SUPFAM" id="SSF53098">
    <property type="entry name" value="Ribonuclease H-like"/>
    <property type="match status" value="1"/>
</dbReference>
<dbReference type="EMBL" id="CP071182">
    <property type="protein sequence ID" value="QSO47307.1"/>
    <property type="molecule type" value="Genomic_DNA"/>
</dbReference>
<dbReference type="Pfam" id="PF02281">
    <property type="entry name" value="Dimer_Tnp_Tn5"/>
    <property type="match status" value="1"/>
</dbReference>
<feature type="domain" description="Transposase Tn5 dimerisation" evidence="2">
    <location>
        <begin position="354"/>
        <end position="436"/>
    </location>
</feature>
<proteinExistence type="predicted"/>
<dbReference type="EMBL" id="CP071182">
    <property type="protein sequence ID" value="QSO45541.1"/>
    <property type="molecule type" value="Genomic_DNA"/>
</dbReference>
<dbReference type="InterPro" id="IPR002559">
    <property type="entry name" value="Transposase_11"/>
</dbReference>
<dbReference type="InterPro" id="IPR014737">
    <property type="entry name" value="Transposase_Tn5-like_C"/>
</dbReference>
<evidence type="ECO:0000313" key="4">
    <source>
        <dbReference type="EMBL" id="QSO45513.1"/>
    </source>
</evidence>
<dbReference type="Gene3D" id="1.10.740.10">
    <property type="entry name" value="Transferase Inhibitor Protein From Tn5, Chain"/>
    <property type="match status" value="1"/>
</dbReference>
<dbReference type="InterPro" id="IPR047768">
    <property type="entry name" value="Tn5p-like"/>
</dbReference>
<dbReference type="PANTHER" id="PTHR37319:SF1">
    <property type="entry name" value="TRANSPOSASE TN5 DIMERISATION DOMAIN-CONTAINING PROTEIN"/>
    <property type="match status" value="1"/>
</dbReference>
<evidence type="ECO:0000313" key="6">
    <source>
        <dbReference type="EMBL" id="QSO47307.1"/>
    </source>
</evidence>
<evidence type="ECO:0000313" key="8">
    <source>
        <dbReference type="Proteomes" id="UP000663505"/>
    </source>
</evidence>
<gene>
    <name evidence="4" type="ORF">JZ786_13105</name>
    <name evidence="5" type="ORF">JZ786_13245</name>
    <name evidence="6" type="ORF">JZ786_23450</name>
    <name evidence="7" type="ORF">JZ786_23595</name>
</gene>
<dbReference type="InterPro" id="IPR054836">
    <property type="entry name" value="Tn5_transposase"/>
</dbReference>
<keyword evidence="8" id="KW-1185">Reference proteome</keyword>
<dbReference type="GO" id="GO:0006313">
    <property type="term" value="P:DNA transposition"/>
    <property type="evidence" value="ECO:0007669"/>
    <property type="project" value="InterPro"/>
</dbReference>
<reference evidence="5 8" key="1">
    <citation type="submission" date="2021-02" db="EMBL/GenBank/DDBJ databases">
        <title>Alicyclobacillus curvatus sp. nov. and Alicyclobacillus mengziensis sp. nov., two acidophilic bacteria isolated from acid mine drainage.</title>
        <authorList>
            <person name="Huang Y."/>
        </authorList>
    </citation>
    <scope>NUCLEOTIDE SEQUENCE [LARGE SCALE GENOMIC DNA]</scope>
    <source>
        <strain evidence="5 8">S30H14</strain>
    </source>
</reference>
<evidence type="ECO:0000259" key="2">
    <source>
        <dbReference type="Pfam" id="PF02281"/>
    </source>
</evidence>
<dbReference type="Pfam" id="PF01609">
    <property type="entry name" value="DDE_Tnp_1"/>
    <property type="match status" value="1"/>
</dbReference>
<dbReference type="Gene3D" id="3.90.350.10">
    <property type="entry name" value="Transposase Inhibitor Protein From Tn5, Chain A, domain 1"/>
    <property type="match status" value="1"/>
</dbReference>
<dbReference type="RefSeq" id="WP_206654884.1">
    <property type="nucleotide sequence ID" value="NZ_CP071182.1"/>
</dbReference>
<dbReference type="AlphaFoldDB" id="A0A9X7Z5R5"/>
<feature type="domain" description="Transposase IS4-like" evidence="1">
    <location>
        <begin position="195"/>
        <end position="349"/>
    </location>
</feature>
<dbReference type="GO" id="GO:0004803">
    <property type="term" value="F:transposase activity"/>
    <property type="evidence" value="ECO:0007669"/>
    <property type="project" value="InterPro"/>
</dbReference>
<evidence type="ECO:0000259" key="1">
    <source>
        <dbReference type="Pfam" id="PF01609"/>
    </source>
</evidence>
<dbReference type="KEGG" id="afx:JZ786_13105"/>
<feature type="domain" description="Transposase Tn5-like N-terminal" evidence="3">
    <location>
        <begin position="2"/>
        <end position="59"/>
    </location>
</feature>
<dbReference type="KEGG" id="afx:JZ786_23450"/>
<sequence length="449" mass="51329">MLWAAREFATAKLGDARLTQRLISLVEKLAEHPQSSLPEALGEWSATKAAYRFFSNPKVTLQAIYDSHREATLDKMQNQSTILAIQDTTVFNFTLHRQTEGLGPIGQAGLSGFFLHSCLAVSAEGVPQGILAHHMWVRSPEGKDSRNTHKKRTLADKESARWIDMTKEVRNTVPDSTRVIMVGDRESDIFDLFLLAASHHDFLVRAAWDRRLHDSEEYLWHAVESNPILGRTTVKIPRADDRPERMALLTLQVATVTLRTPPHRKKENLQPPTLTALLVREESSPNDEEPIEWMLLTTLSVTAMEQALQCLTWYTYRWRIERYHYILKSGCQIEKLQLETKDRLTRAVAVYSIVATRLLWLTYQARETPEAPCTVVLRESEWKALYIAKHKSTSLPKHPPNLQTAVLWIAKLGGFLGRKHDGNPGLKVLWKGLRRLEDLTTMWEILHPT</sequence>